<dbReference type="InterPro" id="IPR050154">
    <property type="entry name" value="UbiB_kinase"/>
</dbReference>
<keyword evidence="6" id="KW-0831">Ubiquinone biosynthesis</keyword>
<dbReference type="PANTHER" id="PTHR10566:SF113">
    <property type="entry name" value="PROTEIN ACTIVITY OF BC1 COMPLEX KINASE 7, CHLOROPLASTIC"/>
    <property type="match status" value="1"/>
</dbReference>
<evidence type="ECO:0000256" key="6">
    <source>
        <dbReference type="ARBA" id="ARBA00022688"/>
    </source>
</evidence>
<name>A0A1G6VJU2_9GAMM</name>
<evidence type="ECO:0000256" key="7">
    <source>
        <dbReference type="ARBA" id="ARBA00022692"/>
    </source>
</evidence>
<evidence type="ECO:0000256" key="1">
    <source>
        <dbReference type="ARBA" id="ARBA00005020"/>
    </source>
</evidence>
<evidence type="ECO:0000256" key="12">
    <source>
        <dbReference type="ARBA" id="ARBA00023136"/>
    </source>
</evidence>
<dbReference type="EMBL" id="FNAG01000003">
    <property type="protein sequence ID" value="SDD53317.1"/>
    <property type="molecule type" value="Genomic_DNA"/>
</dbReference>
<evidence type="ECO:0000256" key="13">
    <source>
        <dbReference type="SAM" id="Phobius"/>
    </source>
</evidence>
<dbReference type="Proteomes" id="UP000199603">
    <property type="component" value="Unassembled WGS sequence"/>
</dbReference>
<feature type="transmembrane region" description="Helical" evidence="13">
    <location>
        <begin position="503"/>
        <end position="521"/>
    </location>
</feature>
<keyword evidence="5" id="KW-0808">Transferase</keyword>
<dbReference type="GO" id="GO:0016301">
    <property type="term" value="F:kinase activity"/>
    <property type="evidence" value="ECO:0007669"/>
    <property type="project" value="UniProtKB-KW"/>
</dbReference>
<keyword evidence="8" id="KW-0547">Nucleotide-binding</keyword>
<comment type="pathway">
    <text evidence="1">Cofactor biosynthesis; ubiquinone biosynthesis [regulation].</text>
</comment>
<dbReference type="NCBIfam" id="NF003404">
    <property type="entry name" value="PRK04750.1"/>
    <property type="match status" value="1"/>
</dbReference>
<keyword evidence="7 13" id="KW-0812">Transmembrane</keyword>
<dbReference type="CDD" id="cd13972">
    <property type="entry name" value="UbiB"/>
    <property type="match status" value="1"/>
</dbReference>
<evidence type="ECO:0000256" key="5">
    <source>
        <dbReference type="ARBA" id="ARBA00022679"/>
    </source>
</evidence>
<gene>
    <name evidence="15" type="ORF">SAMN04488509_103100</name>
</gene>
<evidence type="ECO:0000256" key="9">
    <source>
        <dbReference type="ARBA" id="ARBA00022777"/>
    </source>
</evidence>
<feature type="transmembrane region" description="Helical" evidence="13">
    <location>
        <begin position="533"/>
        <end position="550"/>
    </location>
</feature>
<accession>A0A1G6VJU2</accession>
<keyword evidence="12 13" id="KW-0472">Membrane</keyword>
<keyword evidence="10" id="KW-0067">ATP-binding</keyword>
<proteinExistence type="inferred from homology"/>
<evidence type="ECO:0000256" key="11">
    <source>
        <dbReference type="ARBA" id="ARBA00022989"/>
    </source>
</evidence>
<evidence type="ECO:0000256" key="4">
    <source>
        <dbReference type="ARBA" id="ARBA00022519"/>
    </source>
</evidence>
<dbReference type="NCBIfam" id="TIGR01982">
    <property type="entry name" value="UbiB"/>
    <property type="match status" value="1"/>
</dbReference>
<dbReference type="GO" id="GO:0005524">
    <property type="term" value="F:ATP binding"/>
    <property type="evidence" value="ECO:0007669"/>
    <property type="project" value="UniProtKB-KW"/>
</dbReference>
<comment type="similarity">
    <text evidence="2">Belongs to the protein kinase superfamily. ADCK protein kinase family.</text>
</comment>
<reference evidence="15 16" key="1">
    <citation type="submission" date="2016-10" db="EMBL/GenBank/DDBJ databases">
        <authorList>
            <person name="de Groot N.N."/>
        </authorList>
    </citation>
    <scope>NUCLEOTIDE SEQUENCE [LARGE SCALE GENOMIC DNA]</scope>
    <source>
        <strain evidence="15 16">DSM 16957</strain>
    </source>
</reference>
<organism evidence="15 16">
    <name type="scientific">Aquimonas voraii</name>
    <dbReference type="NCBI Taxonomy" id="265719"/>
    <lineage>
        <taxon>Bacteria</taxon>
        <taxon>Pseudomonadati</taxon>
        <taxon>Pseudomonadota</taxon>
        <taxon>Gammaproteobacteria</taxon>
        <taxon>Lysobacterales</taxon>
        <taxon>Lysobacteraceae</taxon>
        <taxon>Aquimonas</taxon>
    </lineage>
</organism>
<dbReference type="GO" id="GO:0006744">
    <property type="term" value="P:ubiquinone biosynthetic process"/>
    <property type="evidence" value="ECO:0007669"/>
    <property type="project" value="UniProtKB-UniPathway"/>
</dbReference>
<dbReference type="AlphaFoldDB" id="A0A1G6VJU2"/>
<dbReference type="InterPro" id="IPR011009">
    <property type="entry name" value="Kinase-like_dom_sf"/>
</dbReference>
<keyword evidence="9" id="KW-0418">Kinase</keyword>
<evidence type="ECO:0000313" key="15">
    <source>
        <dbReference type="EMBL" id="SDD53317.1"/>
    </source>
</evidence>
<dbReference type="InterPro" id="IPR045308">
    <property type="entry name" value="UbiB_bact"/>
</dbReference>
<dbReference type="SUPFAM" id="SSF56112">
    <property type="entry name" value="Protein kinase-like (PK-like)"/>
    <property type="match status" value="1"/>
</dbReference>
<evidence type="ECO:0000256" key="10">
    <source>
        <dbReference type="ARBA" id="ARBA00022840"/>
    </source>
</evidence>
<evidence type="ECO:0000313" key="16">
    <source>
        <dbReference type="Proteomes" id="UP000199603"/>
    </source>
</evidence>
<sequence length="554" mass="61065">MRLIRSPLRVLTILRVALRYRLDGLLEGSRLAGLLRVLKPFVPAARGAAKELSRGARLRLALQDLGPIFVKFGQVLATRRDLLPPDIADELCLLQDQVAPFPGAQARAAIERELGGRVEDHYARFDETPLASASIAQVHAAELPDGRAVVIKVLRPGIAQTIEADIGLLRTVASLAERFGPDPERTRPAEVVDEIARSLRDELDLQREGANASVLRRHFEGSKDLYVPQVFWDLTTEGVLTLERVHGVRSDDLAAIEAAGIDRRTLAAKGVQLFYTQVFRDNFFHADAHAGNIWVDTTRVEAPRFIALDFGIMGSLPEIDQYYLAENFTAIFERDYRRIAQLHLDAGWMPGTVRIDELEGAVRTVCEPYFTRPLSEIALGEVLLKLFKVAHQYKLTLQPQLILLQKTLLNIEGLGRLLDPKLDIWAVAKPVLAEILREKRNPQALLKRARTRIPQILAAAPEVAELAHDYLKQAASGRAALRLHSDDLKRLADAAQAGHRQTVFAVIGVGLMLVGAVLYGLRAGGPEWLGAPAAVWIAGAGAVGAFFAAWPRRG</sequence>
<feature type="domain" description="ABC1 atypical kinase-like" evidence="14">
    <location>
        <begin position="94"/>
        <end position="342"/>
    </location>
</feature>
<keyword evidence="3" id="KW-1003">Cell membrane</keyword>
<evidence type="ECO:0000256" key="8">
    <source>
        <dbReference type="ARBA" id="ARBA00022741"/>
    </source>
</evidence>
<dbReference type="STRING" id="265719.SAMN04488509_103100"/>
<dbReference type="UniPathway" id="UPA00232"/>
<evidence type="ECO:0000256" key="3">
    <source>
        <dbReference type="ARBA" id="ARBA00022475"/>
    </source>
</evidence>
<keyword evidence="11 13" id="KW-1133">Transmembrane helix</keyword>
<dbReference type="PANTHER" id="PTHR10566">
    <property type="entry name" value="CHAPERONE-ACTIVITY OF BC1 COMPLEX CABC1 -RELATED"/>
    <property type="match status" value="1"/>
</dbReference>
<evidence type="ECO:0000259" key="14">
    <source>
        <dbReference type="Pfam" id="PF03109"/>
    </source>
</evidence>
<dbReference type="InterPro" id="IPR004147">
    <property type="entry name" value="ABC1_dom"/>
</dbReference>
<dbReference type="Pfam" id="PF03109">
    <property type="entry name" value="ABC1"/>
    <property type="match status" value="1"/>
</dbReference>
<protein>
    <submittedName>
        <fullName evidence="15">2-octaprenylphenol hydroxylase</fullName>
    </submittedName>
</protein>
<dbReference type="InterPro" id="IPR010232">
    <property type="entry name" value="UbiB"/>
</dbReference>
<keyword evidence="16" id="KW-1185">Reference proteome</keyword>
<evidence type="ECO:0000256" key="2">
    <source>
        <dbReference type="ARBA" id="ARBA00009670"/>
    </source>
</evidence>
<keyword evidence="4" id="KW-0997">Cell inner membrane</keyword>